<accession>A0A421AXR0</accession>
<evidence type="ECO:0000256" key="1">
    <source>
        <dbReference type="SAM" id="Coils"/>
    </source>
</evidence>
<feature type="coiled-coil region" evidence="1">
    <location>
        <begin position="254"/>
        <end position="281"/>
    </location>
</feature>
<keyword evidence="1" id="KW-0175">Coiled coil</keyword>
<feature type="transmembrane region" description="Helical" evidence="2">
    <location>
        <begin position="57"/>
        <end position="74"/>
    </location>
</feature>
<gene>
    <name evidence="3" type="ORF">CLV68_5604</name>
</gene>
<dbReference type="Proteomes" id="UP000282454">
    <property type="component" value="Unassembled WGS sequence"/>
</dbReference>
<feature type="transmembrane region" description="Helical" evidence="2">
    <location>
        <begin position="95"/>
        <end position="115"/>
    </location>
</feature>
<keyword evidence="2" id="KW-0472">Membrane</keyword>
<keyword evidence="2" id="KW-0812">Transmembrane</keyword>
<protein>
    <submittedName>
        <fullName evidence="3">Uncharacterized protein DUF4407</fullName>
    </submittedName>
</protein>
<name>A0A421AXR0_9PSEU</name>
<dbReference type="RefSeq" id="WP_170224621.1">
    <property type="nucleotide sequence ID" value="NZ_RCDD01000006.1"/>
</dbReference>
<sequence>MIRRMLARLAGAHLETLDRSPVDRPRFTTTGGVLLTTAAVAAVSACFAMVMAVHAPLWAGVVGGIAWGVVILNLDRQLIIGISKQHSALRNLLTAVPRLALAVLLGAVISTPLVLRIFQPEIDAQLTVLRAERTAAFEQQLTQNPTIGGIPALEQRQAQAQATADRSAQAVAEADPAVQAAEKKAATALATYTDARQRAQCEIDGTCGTGTPGIAEAAREAVRSRDIAYADYQAAQRELETTRANAVANAGTTSASARAEAQRLTDELAAARATKENAQREFAARTASDDGLLARLEALGALAGDRSDLASAQLLLFLLFLSIEVLPVLVKLLQVTGPPTAYDLMVEDFSESARREWAKEISRAEFVKDDIQQRQADLEHDALHRQYEAGLVANQLLVAEQAELARRTIMRWSHAADARAAAEVNGWFGPGR</sequence>
<keyword evidence="4" id="KW-1185">Reference proteome</keyword>
<dbReference type="EMBL" id="RCDD01000006">
    <property type="protein sequence ID" value="RLK54571.1"/>
    <property type="molecule type" value="Genomic_DNA"/>
</dbReference>
<evidence type="ECO:0000313" key="4">
    <source>
        <dbReference type="Proteomes" id="UP000282454"/>
    </source>
</evidence>
<comment type="caution">
    <text evidence="3">The sequence shown here is derived from an EMBL/GenBank/DDBJ whole genome shotgun (WGS) entry which is preliminary data.</text>
</comment>
<reference evidence="3 4" key="1">
    <citation type="submission" date="2018-10" db="EMBL/GenBank/DDBJ databases">
        <title>Genomic Encyclopedia of Archaeal and Bacterial Type Strains, Phase II (KMG-II): from individual species to whole genera.</title>
        <authorList>
            <person name="Goeker M."/>
        </authorList>
    </citation>
    <scope>NUCLEOTIDE SEQUENCE [LARGE SCALE GENOMIC DNA]</scope>
    <source>
        <strain evidence="3 4">DSM 45657</strain>
    </source>
</reference>
<evidence type="ECO:0000313" key="3">
    <source>
        <dbReference type="EMBL" id="RLK54571.1"/>
    </source>
</evidence>
<dbReference type="Pfam" id="PF14362">
    <property type="entry name" value="DUF4407"/>
    <property type="match status" value="1"/>
</dbReference>
<organism evidence="3 4">
    <name type="scientific">Actinokineospora cianjurensis</name>
    <dbReference type="NCBI Taxonomy" id="585224"/>
    <lineage>
        <taxon>Bacteria</taxon>
        <taxon>Bacillati</taxon>
        <taxon>Actinomycetota</taxon>
        <taxon>Actinomycetes</taxon>
        <taxon>Pseudonocardiales</taxon>
        <taxon>Pseudonocardiaceae</taxon>
        <taxon>Actinokineospora</taxon>
    </lineage>
</organism>
<dbReference type="InterPro" id="IPR025519">
    <property type="entry name" value="DUF4407"/>
</dbReference>
<feature type="transmembrane region" description="Helical" evidence="2">
    <location>
        <begin position="27"/>
        <end position="51"/>
    </location>
</feature>
<keyword evidence="2" id="KW-1133">Transmembrane helix</keyword>
<proteinExistence type="predicted"/>
<dbReference type="AlphaFoldDB" id="A0A421AXR0"/>
<evidence type="ECO:0000256" key="2">
    <source>
        <dbReference type="SAM" id="Phobius"/>
    </source>
</evidence>